<keyword evidence="2" id="KW-0472">Membrane</keyword>
<dbReference type="PANTHER" id="PTHR46558">
    <property type="entry name" value="TRACRIPTIONAL REGULATORY PROTEIN-RELATED-RELATED"/>
    <property type="match status" value="1"/>
</dbReference>
<dbReference type="Pfam" id="PF01381">
    <property type="entry name" value="HTH_3"/>
    <property type="match status" value="1"/>
</dbReference>
<evidence type="ECO:0000256" key="1">
    <source>
        <dbReference type="ARBA" id="ARBA00023125"/>
    </source>
</evidence>
<dbReference type="OrthoDB" id="9805856at2"/>
<organism evidence="4 5">
    <name type="scientific">Levilactobacillus spicheri</name>
    <dbReference type="NCBI Taxonomy" id="216463"/>
    <lineage>
        <taxon>Bacteria</taxon>
        <taxon>Bacillati</taxon>
        <taxon>Bacillota</taxon>
        <taxon>Bacilli</taxon>
        <taxon>Lactobacillales</taxon>
        <taxon>Lactobacillaceae</taxon>
        <taxon>Levilactobacillus</taxon>
    </lineage>
</organism>
<sequence length="207" mass="23621">MEFGERIKQIRQTKNLTQATVAKALNVSRQTISSWETGNSYPDIDSLIRLSDYYQLSLDTLIKEDAGVTETLRKPEVLQRMRPITQLLLAINCCFIVAVAFAPQLGLVKHILYLMGFLNILAINQLRYFTDSITGATSITRWQRGRPLAYLFAIGLTLLAIGSWVLNLHSWINDLFTFAGALWAVILIMELDKYHKQHKLNKKRHTA</sequence>
<feature type="transmembrane region" description="Helical" evidence="2">
    <location>
        <begin position="87"/>
        <end position="105"/>
    </location>
</feature>
<keyword evidence="2" id="KW-1133">Transmembrane helix</keyword>
<gene>
    <name evidence="4" type="ORF">VC81_04090</name>
</gene>
<dbReference type="GO" id="GO:0003677">
    <property type="term" value="F:DNA binding"/>
    <property type="evidence" value="ECO:0007669"/>
    <property type="project" value="UniProtKB-KW"/>
</dbReference>
<evidence type="ECO:0000256" key="2">
    <source>
        <dbReference type="SAM" id="Phobius"/>
    </source>
</evidence>
<dbReference type="EMBL" id="JZCR01000009">
    <property type="protein sequence ID" value="KJW13191.1"/>
    <property type="molecule type" value="Genomic_DNA"/>
</dbReference>
<keyword evidence="2" id="KW-0812">Transmembrane</keyword>
<feature type="domain" description="HTH cro/C1-type" evidence="3">
    <location>
        <begin position="7"/>
        <end position="61"/>
    </location>
</feature>
<dbReference type="InterPro" id="IPR010982">
    <property type="entry name" value="Lambda_DNA-bd_dom_sf"/>
</dbReference>
<proteinExistence type="predicted"/>
<evidence type="ECO:0000259" key="3">
    <source>
        <dbReference type="PROSITE" id="PS50943"/>
    </source>
</evidence>
<dbReference type="CDD" id="cd00093">
    <property type="entry name" value="HTH_XRE"/>
    <property type="match status" value="1"/>
</dbReference>
<reference evidence="4 5" key="1">
    <citation type="submission" date="2015-03" db="EMBL/GenBank/DDBJ databases">
        <authorList>
            <person name="Zheng J."/>
            <person name="Ganezle M."/>
        </authorList>
    </citation>
    <scope>NUCLEOTIDE SEQUENCE [LARGE SCALE GENOMIC DNA]</scope>
    <source>
        <strain evidence="4 5">LP38</strain>
    </source>
</reference>
<feature type="transmembrane region" description="Helical" evidence="2">
    <location>
        <begin position="175"/>
        <end position="194"/>
    </location>
</feature>
<accession>A0A0F3RT70</accession>
<dbReference type="SUPFAM" id="SSF47413">
    <property type="entry name" value="lambda repressor-like DNA-binding domains"/>
    <property type="match status" value="1"/>
</dbReference>
<feature type="transmembrane region" description="Helical" evidence="2">
    <location>
        <begin position="111"/>
        <end position="129"/>
    </location>
</feature>
<dbReference type="InterPro" id="IPR001387">
    <property type="entry name" value="Cro/C1-type_HTH"/>
</dbReference>
<evidence type="ECO:0000313" key="4">
    <source>
        <dbReference type="EMBL" id="KJW13191.1"/>
    </source>
</evidence>
<dbReference type="PROSITE" id="PS50943">
    <property type="entry name" value="HTH_CROC1"/>
    <property type="match status" value="1"/>
</dbReference>
<dbReference type="PATRIC" id="fig|216463.3.peg.2646"/>
<dbReference type="PANTHER" id="PTHR46558:SF13">
    <property type="entry name" value="HTH-TYPE TRANSCRIPTIONAL REGULATOR IMMR"/>
    <property type="match status" value="1"/>
</dbReference>
<evidence type="ECO:0000313" key="5">
    <source>
        <dbReference type="Proteomes" id="UP000033491"/>
    </source>
</evidence>
<dbReference type="STRING" id="216463.VC81_04090"/>
<protein>
    <recommendedName>
        <fullName evidence="3">HTH cro/C1-type domain-containing protein</fullName>
    </recommendedName>
</protein>
<dbReference type="AlphaFoldDB" id="A0A0F3RT70"/>
<dbReference type="Gene3D" id="1.10.260.40">
    <property type="entry name" value="lambda repressor-like DNA-binding domains"/>
    <property type="match status" value="1"/>
</dbReference>
<dbReference type="SMART" id="SM00530">
    <property type="entry name" value="HTH_XRE"/>
    <property type="match status" value="1"/>
</dbReference>
<dbReference type="Proteomes" id="UP000033491">
    <property type="component" value="Unassembled WGS sequence"/>
</dbReference>
<name>A0A0F3RT70_9LACO</name>
<keyword evidence="1" id="KW-0238">DNA-binding</keyword>
<feature type="transmembrane region" description="Helical" evidence="2">
    <location>
        <begin position="149"/>
        <end position="169"/>
    </location>
</feature>
<comment type="caution">
    <text evidence="4">The sequence shown here is derived from an EMBL/GenBank/DDBJ whole genome shotgun (WGS) entry which is preliminary data.</text>
</comment>
<dbReference type="RefSeq" id="WP_045806892.1">
    <property type="nucleotide sequence ID" value="NZ_JZCR01000009.1"/>
</dbReference>